<comment type="caution">
    <text evidence="1">The sequence shown here is derived from an EMBL/GenBank/DDBJ whole genome shotgun (WGS) entry which is preliminary data.</text>
</comment>
<dbReference type="AlphaFoldDB" id="A0AAN9DDA2"/>
<reference evidence="1 2" key="1">
    <citation type="submission" date="2024-02" db="EMBL/GenBank/DDBJ databases">
        <title>Chromosome-level genome assembly of the Eurasian Minnow (Phoxinus phoxinus).</title>
        <authorList>
            <person name="Oriowo T.O."/>
            <person name="Martin S."/>
            <person name="Stange M."/>
            <person name="Chrysostomakis Y."/>
            <person name="Brown T."/>
            <person name="Winkler S."/>
            <person name="Kukowka S."/>
            <person name="Myers E.W."/>
            <person name="Bohne A."/>
        </authorList>
    </citation>
    <scope>NUCLEOTIDE SEQUENCE [LARGE SCALE GENOMIC DNA]</scope>
    <source>
        <strain evidence="1">ZFMK-TIS-60720</strain>
        <tissue evidence="1">Whole Organism</tissue>
    </source>
</reference>
<sequence>MEGQGEKSTFHSRIYFLCPLCRKAPRTLPGHLRTSCMEGRTEEEIQTTMIQANKEMAELSHTGRFWEYQRIREIFAAADPLASMLEEMEKKGFVVRNIP</sequence>
<protein>
    <submittedName>
        <fullName evidence="1">Uncharacterized protein</fullName>
    </submittedName>
</protein>
<dbReference type="Proteomes" id="UP001364617">
    <property type="component" value="Unassembled WGS sequence"/>
</dbReference>
<proteinExistence type="predicted"/>
<evidence type="ECO:0000313" key="2">
    <source>
        <dbReference type="Proteomes" id="UP001364617"/>
    </source>
</evidence>
<dbReference type="PANTHER" id="PTHR47306">
    <property type="entry name" value="SI:CH211-178J18.4-RELATED"/>
    <property type="match status" value="1"/>
</dbReference>
<organism evidence="1 2">
    <name type="scientific">Phoxinus phoxinus</name>
    <name type="common">Eurasian minnow</name>
    <dbReference type="NCBI Taxonomy" id="58324"/>
    <lineage>
        <taxon>Eukaryota</taxon>
        <taxon>Metazoa</taxon>
        <taxon>Chordata</taxon>
        <taxon>Craniata</taxon>
        <taxon>Vertebrata</taxon>
        <taxon>Euteleostomi</taxon>
        <taxon>Actinopterygii</taxon>
        <taxon>Neopterygii</taxon>
        <taxon>Teleostei</taxon>
        <taxon>Ostariophysi</taxon>
        <taxon>Cypriniformes</taxon>
        <taxon>Leuciscidae</taxon>
        <taxon>Phoxininae</taxon>
        <taxon>Phoxinus</taxon>
    </lineage>
</organism>
<accession>A0AAN9DDA2</accession>
<name>A0AAN9DDA2_9TELE</name>
<dbReference type="EMBL" id="JAYKXH010000004">
    <property type="protein sequence ID" value="KAK7172409.1"/>
    <property type="molecule type" value="Genomic_DNA"/>
</dbReference>
<dbReference type="PANTHER" id="PTHR47306:SF2">
    <property type="entry name" value="CORE-BINDING (CB) DOMAIN-CONTAINING PROTEIN"/>
    <property type="match status" value="1"/>
</dbReference>
<keyword evidence="2" id="KW-1185">Reference proteome</keyword>
<gene>
    <name evidence="1" type="ORF">R3I93_004668</name>
</gene>
<evidence type="ECO:0000313" key="1">
    <source>
        <dbReference type="EMBL" id="KAK7172409.1"/>
    </source>
</evidence>